<gene>
    <name evidence="1" type="ORF">E1B00_08650</name>
</gene>
<evidence type="ECO:0000313" key="1">
    <source>
        <dbReference type="EMBL" id="TNJ33426.1"/>
    </source>
</evidence>
<protein>
    <submittedName>
        <fullName evidence="1">Uncharacterized protein</fullName>
    </submittedName>
</protein>
<sequence>MNNPTMNRALTAEERELAHYMLTHGAPNAASFLGQLERAEVTPTRCPCGCASIDFQIQGMPEAPPGVNILAEFLWGPEDAPLGVFIFESGQILSGIEVHGLGADAPRSLPSPRDLRPFE</sequence>
<dbReference type="OrthoDB" id="122496at2"/>
<organism evidence="1 2">
    <name type="scientific">Arenimonas terrae</name>
    <dbReference type="NCBI Taxonomy" id="2546226"/>
    <lineage>
        <taxon>Bacteria</taxon>
        <taxon>Pseudomonadati</taxon>
        <taxon>Pseudomonadota</taxon>
        <taxon>Gammaproteobacteria</taxon>
        <taxon>Lysobacterales</taxon>
        <taxon>Lysobacteraceae</taxon>
        <taxon>Arenimonas</taxon>
    </lineage>
</organism>
<accession>A0A5C4RQF7</accession>
<name>A0A5C4RQF7_9GAMM</name>
<keyword evidence="2" id="KW-1185">Reference proteome</keyword>
<comment type="caution">
    <text evidence="1">The sequence shown here is derived from an EMBL/GenBank/DDBJ whole genome shotgun (WGS) entry which is preliminary data.</text>
</comment>
<dbReference type="AlphaFoldDB" id="A0A5C4RQF7"/>
<dbReference type="RefSeq" id="WP_139447828.1">
    <property type="nucleotide sequence ID" value="NZ_SMDR01000002.1"/>
</dbReference>
<proteinExistence type="predicted"/>
<evidence type="ECO:0000313" key="2">
    <source>
        <dbReference type="Proteomes" id="UP000305760"/>
    </source>
</evidence>
<dbReference type="Proteomes" id="UP000305760">
    <property type="component" value="Unassembled WGS sequence"/>
</dbReference>
<dbReference type="EMBL" id="SMDR01000002">
    <property type="protein sequence ID" value="TNJ33426.1"/>
    <property type="molecule type" value="Genomic_DNA"/>
</dbReference>
<reference evidence="1 2" key="1">
    <citation type="submission" date="2019-03" db="EMBL/GenBank/DDBJ databases">
        <title>Arenimonas daejeonensis sp. nov., isolated from compost.</title>
        <authorList>
            <person name="Jeon C.O."/>
        </authorList>
    </citation>
    <scope>NUCLEOTIDE SEQUENCE [LARGE SCALE GENOMIC DNA]</scope>
    <source>
        <strain evidence="1 2">R29</strain>
    </source>
</reference>